<evidence type="ECO:0000313" key="12">
    <source>
        <dbReference type="EMBL" id="VFV34791.1"/>
    </source>
</evidence>
<keyword evidence="3" id="KW-0967">Endosome</keyword>
<dbReference type="InterPro" id="IPR007110">
    <property type="entry name" value="Ig-like_dom"/>
</dbReference>
<evidence type="ECO:0000256" key="5">
    <source>
        <dbReference type="ARBA" id="ARBA00023136"/>
    </source>
</evidence>
<keyword evidence="6" id="KW-0325">Glycoprotein</keyword>
<dbReference type="InterPro" id="IPR050208">
    <property type="entry name" value="MHC_class-I_related"/>
</dbReference>
<dbReference type="InterPro" id="IPR011162">
    <property type="entry name" value="MHC_I/II-like_Ag-recog"/>
</dbReference>
<dbReference type="GO" id="GO:0071723">
    <property type="term" value="F:lipopeptide binding"/>
    <property type="evidence" value="ECO:0007669"/>
    <property type="project" value="TreeGrafter"/>
</dbReference>
<dbReference type="Proteomes" id="UP000386466">
    <property type="component" value="Unassembled WGS sequence"/>
</dbReference>
<evidence type="ECO:0000256" key="4">
    <source>
        <dbReference type="ARBA" id="ARBA00022859"/>
    </source>
</evidence>
<dbReference type="CDD" id="cd21029">
    <property type="entry name" value="IgC1_CD1"/>
    <property type="match status" value="3"/>
</dbReference>
<keyword evidence="10" id="KW-0732">Signal</keyword>
<dbReference type="GO" id="GO:0030884">
    <property type="term" value="F:exogenous lipid antigen binding"/>
    <property type="evidence" value="ECO:0007669"/>
    <property type="project" value="TreeGrafter"/>
</dbReference>
<keyword evidence="9" id="KW-0812">Transmembrane</keyword>
<evidence type="ECO:0000256" key="10">
    <source>
        <dbReference type="SAM" id="SignalP"/>
    </source>
</evidence>
<dbReference type="Pfam" id="PF07654">
    <property type="entry name" value="C1-set"/>
    <property type="match status" value="3"/>
</dbReference>
<gene>
    <name evidence="12" type="ORF">LYPA_23C019894</name>
</gene>
<dbReference type="AlphaFoldDB" id="A0A485NM03"/>
<dbReference type="InterPro" id="IPR011161">
    <property type="entry name" value="MHC_I-like_Ag-recog"/>
</dbReference>
<feature type="chain" id="PRO_5019833613" evidence="10">
    <location>
        <begin position="22"/>
        <end position="1037"/>
    </location>
</feature>
<comment type="subcellular location">
    <subcellularLocation>
        <location evidence="1">Cell membrane</location>
        <topology evidence="1">Single-pass type I membrane protein</topology>
    </subcellularLocation>
    <subcellularLocation>
        <location evidence="2">Endosome membrane</location>
    </subcellularLocation>
</comment>
<dbReference type="EMBL" id="CAAGRJ010020215">
    <property type="protein sequence ID" value="VFV34791.1"/>
    <property type="molecule type" value="Genomic_DNA"/>
</dbReference>
<feature type="region of interest" description="Disordered" evidence="8">
    <location>
        <begin position="975"/>
        <end position="1001"/>
    </location>
</feature>
<dbReference type="InterPro" id="IPR003597">
    <property type="entry name" value="Ig_C1-set"/>
</dbReference>
<evidence type="ECO:0000259" key="11">
    <source>
        <dbReference type="PROSITE" id="PS50835"/>
    </source>
</evidence>
<dbReference type="PANTHER" id="PTHR16675:SF155">
    <property type="entry name" value="T-CELL SURFACE GLYCOPROTEIN CD1C"/>
    <property type="match status" value="1"/>
</dbReference>
<evidence type="ECO:0000256" key="6">
    <source>
        <dbReference type="ARBA" id="ARBA00023180"/>
    </source>
</evidence>
<keyword evidence="5 9" id="KW-0472">Membrane</keyword>
<dbReference type="Pfam" id="PF16497">
    <property type="entry name" value="MHC_I_3"/>
    <property type="match status" value="3"/>
</dbReference>
<protein>
    <submittedName>
        <fullName evidence="12">T-cell surface glycoprotein</fullName>
    </submittedName>
</protein>
<dbReference type="Gene3D" id="2.60.40.10">
    <property type="entry name" value="Immunoglobulins"/>
    <property type="match status" value="3"/>
</dbReference>
<dbReference type="SUPFAM" id="SSF54452">
    <property type="entry name" value="MHC antigen-recognition domain"/>
    <property type="match status" value="3"/>
</dbReference>
<dbReference type="GO" id="GO:0010008">
    <property type="term" value="C:endosome membrane"/>
    <property type="evidence" value="ECO:0007669"/>
    <property type="project" value="UniProtKB-SubCell"/>
</dbReference>
<evidence type="ECO:0000256" key="2">
    <source>
        <dbReference type="ARBA" id="ARBA00004608"/>
    </source>
</evidence>
<feature type="domain" description="Ig-like" evidence="11">
    <location>
        <begin position="497"/>
        <end position="597"/>
    </location>
</feature>
<proteinExistence type="predicted"/>
<dbReference type="GO" id="GO:0048007">
    <property type="term" value="P:antigen processing and presentation, exogenous lipid antigen via MHC class Ib"/>
    <property type="evidence" value="ECO:0007669"/>
    <property type="project" value="TreeGrafter"/>
</dbReference>
<evidence type="ECO:0000256" key="1">
    <source>
        <dbReference type="ARBA" id="ARBA00004251"/>
    </source>
</evidence>
<dbReference type="InterPro" id="IPR036179">
    <property type="entry name" value="Ig-like_dom_sf"/>
</dbReference>
<keyword evidence="7" id="KW-0393">Immunoglobulin domain</keyword>
<dbReference type="GO" id="GO:0001916">
    <property type="term" value="P:positive regulation of T cell mediated cytotoxicity"/>
    <property type="evidence" value="ECO:0007669"/>
    <property type="project" value="TreeGrafter"/>
</dbReference>
<feature type="domain" description="Ig-like" evidence="11">
    <location>
        <begin position="830"/>
        <end position="930"/>
    </location>
</feature>
<dbReference type="GO" id="GO:0030883">
    <property type="term" value="F:endogenous lipid antigen binding"/>
    <property type="evidence" value="ECO:0007669"/>
    <property type="project" value="TreeGrafter"/>
</dbReference>
<keyword evidence="4" id="KW-0391">Immunity</keyword>
<feature type="transmembrane region" description="Helical" evidence="9">
    <location>
        <begin position="944"/>
        <end position="964"/>
    </location>
</feature>
<keyword evidence="13" id="KW-1185">Reference proteome</keyword>
<evidence type="ECO:0000256" key="9">
    <source>
        <dbReference type="SAM" id="Phobius"/>
    </source>
</evidence>
<dbReference type="PANTHER" id="PTHR16675">
    <property type="entry name" value="MHC CLASS I-RELATED"/>
    <property type="match status" value="1"/>
</dbReference>
<feature type="compositionally biased region" description="Low complexity" evidence="8">
    <location>
        <begin position="975"/>
        <end position="1000"/>
    </location>
</feature>
<feature type="transmembrane region" description="Helical" evidence="9">
    <location>
        <begin position="299"/>
        <end position="322"/>
    </location>
</feature>
<dbReference type="GO" id="GO:0009897">
    <property type="term" value="C:external side of plasma membrane"/>
    <property type="evidence" value="ECO:0007669"/>
    <property type="project" value="TreeGrafter"/>
</dbReference>
<feature type="transmembrane region" description="Helical" evidence="9">
    <location>
        <begin position="611"/>
        <end position="636"/>
    </location>
</feature>
<dbReference type="SMART" id="SM00407">
    <property type="entry name" value="IGc1"/>
    <property type="match status" value="3"/>
</dbReference>
<name>A0A485NM03_LYNPA</name>
<keyword evidence="9" id="KW-1133">Transmembrane helix</keyword>
<dbReference type="InterPro" id="IPR013783">
    <property type="entry name" value="Ig-like_fold"/>
</dbReference>
<feature type="signal peptide" evidence="10">
    <location>
        <begin position="1"/>
        <end position="21"/>
    </location>
</feature>
<dbReference type="GO" id="GO:0005615">
    <property type="term" value="C:extracellular space"/>
    <property type="evidence" value="ECO:0007669"/>
    <property type="project" value="TreeGrafter"/>
</dbReference>
<dbReference type="PROSITE" id="PS50835">
    <property type="entry name" value="IG_LIKE"/>
    <property type="match status" value="3"/>
</dbReference>
<dbReference type="GO" id="GO:0006955">
    <property type="term" value="P:immune response"/>
    <property type="evidence" value="ECO:0007669"/>
    <property type="project" value="TreeGrafter"/>
</dbReference>
<evidence type="ECO:0000256" key="8">
    <source>
        <dbReference type="SAM" id="MobiDB-lite"/>
    </source>
</evidence>
<evidence type="ECO:0000256" key="3">
    <source>
        <dbReference type="ARBA" id="ARBA00022753"/>
    </source>
</evidence>
<dbReference type="FunFam" id="2.60.40.10:FF:000254">
    <property type="entry name" value="Antigen-presenting glycoprotein CD1d1"/>
    <property type="match status" value="3"/>
</dbReference>
<dbReference type="InterPro" id="IPR037055">
    <property type="entry name" value="MHC_I-like_Ag-recog_sf"/>
</dbReference>
<dbReference type="FunFam" id="3.30.500.10:FF:000002">
    <property type="entry name" value="Antigen-presenting glycoprotein CD1d1"/>
    <property type="match status" value="3"/>
</dbReference>
<sequence length="1037" mass="114050">MVSLQVTLLAVLLLGGHGARAAQEPLSFHVAQISSFANQSWAQHQGSGWLGDMQTHGWDSESGTIIFLHSWSKGNFSNEELIDLELLFRVYFIGLTRETQEYAGQLHFKYPMEIQVAAGCELHSSDIAKGFLRAAYQGSDFLSFQNMSWVPSLESDSRAQSTCDLMNQYEAIRETVHSLTANTCPRFALGLFDAGKVDLQKQVRPVAWLSSGPSPGPGRLLLVCHVSGFYPKPVWVTWTRGDQEQRGTRRGDVLPHADGTWYLRVTLDVVAQEAAGLSCRVRHSSLGGQDMVLYWGHHLSMYLILLAVIVPLILLIVVALWFKKRWKAGSREPFQGPTSYHVIQISSFANSSWAQNQGSGWLGDLQLQSWDSDAGRAVFLKPWSKGNFSEEEVTGLEEVFQVYLNGFILEVQDHAHEFQMEYPFEIQGIAGCSLHSGGGTVSFLRGALGGVDFLSLKNHSCVPAPEGGSRAQRICALIHQYAGIRDIAGKLLFETCPQYLLGVLDVGKAELQRQVKPEAWLSTGPSPGPGRLLLVCHVSGFYPKPVWVTWMRGDQEQRGTRRGDVLPHADGTWYLRVTLDVAAGEAAGLSCRVRHSSLGGRDMVLHWGNPVSIGLISLAIIVPLFVLLTVPTLWFLRRRTCYCVGLLLHHAAATGASQAPRPPGPAAEEPLSFHVLQASSFANHSWAHSQGAGWLGDVQTHGWDTALDTIRFLWPWSRGNFSTQELNNLQSLFRLYFHGFTIEVQAFAHEFQFEYPFELQVLAGCTWRAGKPSGSFFNGAYQGSDFLSFQGNSWQPSPGAGSRAQKVCAVLNRYRDIKEIVLSLLSHTCPRFLAGILEAGKSELGRQVKPEAWLSTGPSPGPGRLLLVCHVSGFHPKPVWAMWMRGDQEQRGTRRGDVLPHADDTWYLRVTLDVAAGQAAGLSCRVKHSSLGGRDIIIHWGGEWAPLTLTCLAVLVTLPLLLVLCSRLKKLSSNGKAMAPGAPSPDSAAAASAWGPGTSGRQLHVPRESWIKNRLFKKLKLNQLSHAGAPSLISSMC</sequence>
<accession>A0A485NM03</accession>
<evidence type="ECO:0000256" key="7">
    <source>
        <dbReference type="ARBA" id="ARBA00023319"/>
    </source>
</evidence>
<dbReference type="SUPFAM" id="SSF48726">
    <property type="entry name" value="Immunoglobulin"/>
    <property type="match status" value="3"/>
</dbReference>
<evidence type="ECO:0000313" key="13">
    <source>
        <dbReference type="Proteomes" id="UP000386466"/>
    </source>
</evidence>
<dbReference type="Gene3D" id="3.30.500.10">
    <property type="entry name" value="MHC class I-like antigen recognition-like"/>
    <property type="match status" value="3"/>
</dbReference>
<organism evidence="12 13">
    <name type="scientific">Lynx pardinus</name>
    <name type="common">Iberian lynx</name>
    <name type="synonym">Felis pardina</name>
    <dbReference type="NCBI Taxonomy" id="191816"/>
    <lineage>
        <taxon>Eukaryota</taxon>
        <taxon>Metazoa</taxon>
        <taxon>Chordata</taxon>
        <taxon>Craniata</taxon>
        <taxon>Vertebrata</taxon>
        <taxon>Euteleostomi</taxon>
        <taxon>Mammalia</taxon>
        <taxon>Eutheria</taxon>
        <taxon>Laurasiatheria</taxon>
        <taxon>Carnivora</taxon>
        <taxon>Feliformia</taxon>
        <taxon>Felidae</taxon>
        <taxon>Felinae</taxon>
        <taxon>Lynx</taxon>
    </lineage>
</organism>
<reference evidence="12 13" key="1">
    <citation type="submission" date="2019-01" db="EMBL/GenBank/DDBJ databases">
        <authorList>
            <person name="Alioto T."/>
            <person name="Alioto T."/>
        </authorList>
    </citation>
    <scope>NUCLEOTIDE SEQUENCE [LARGE SCALE GENOMIC DNA]</scope>
</reference>
<feature type="domain" description="Ig-like" evidence="11">
    <location>
        <begin position="185"/>
        <end position="285"/>
    </location>
</feature>
<dbReference type="GO" id="GO:0048006">
    <property type="term" value="P:antigen processing and presentation, endogenous lipid antigen via MHC class Ib"/>
    <property type="evidence" value="ECO:0007669"/>
    <property type="project" value="TreeGrafter"/>
</dbReference>